<accession>A0A915DMC6</accession>
<dbReference type="Proteomes" id="UP000887574">
    <property type="component" value="Unplaced"/>
</dbReference>
<evidence type="ECO:0000259" key="1">
    <source>
        <dbReference type="Pfam" id="PF00583"/>
    </source>
</evidence>
<evidence type="ECO:0000313" key="2">
    <source>
        <dbReference type="Proteomes" id="UP000887574"/>
    </source>
</evidence>
<proteinExistence type="predicted"/>
<dbReference type="Gene3D" id="3.40.630.90">
    <property type="match status" value="1"/>
</dbReference>
<keyword evidence="2" id="KW-1185">Reference proteome</keyword>
<dbReference type="WBParaSite" id="jg21097">
    <property type="protein sequence ID" value="jg21097"/>
    <property type="gene ID" value="jg21097"/>
</dbReference>
<evidence type="ECO:0000313" key="3">
    <source>
        <dbReference type="WBParaSite" id="jg21097"/>
    </source>
</evidence>
<sequence>MLKTLQKATSTASKQWLSGAASSSVASTVPIISAGAEEDNVYYVRNPPSYRYKEIVGQIVAQEGWDNSIYCYDLWKRAFSDKDFCLWCAIDKETEIVVGTFSLAFHRKQEQLCQWSMYYVRPEYRKFSLGRKLWDTAMEELGNINSYCYGVESMWKKYAKHYNSDKFADWRLLTTYGKGCDMRPSNLGSVDAAIQIKPSSQVSLQAILNYDHKLTAGVNRDDYLREALNHPESMTLVATSNQSTSNIVGICQVRQLIGKRIGISMFYADNESIARSLLRRVLEQFPQSRGKSLADYSKIVYKTPSTNVKSLEMFSELVDNKVLQTYTLWPQFTKHALEASIF</sequence>
<dbReference type="GO" id="GO:0016747">
    <property type="term" value="F:acyltransferase activity, transferring groups other than amino-acyl groups"/>
    <property type="evidence" value="ECO:0007669"/>
    <property type="project" value="InterPro"/>
</dbReference>
<dbReference type="SUPFAM" id="SSF55729">
    <property type="entry name" value="Acyl-CoA N-acyltransferases (Nat)"/>
    <property type="match status" value="1"/>
</dbReference>
<dbReference type="Gene3D" id="3.40.630.30">
    <property type="match status" value="1"/>
</dbReference>
<reference evidence="3" key="1">
    <citation type="submission" date="2022-11" db="UniProtKB">
        <authorList>
            <consortium name="WormBaseParasite"/>
        </authorList>
    </citation>
    <scope>IDENTIFICATION</scope>
</reference>
<feature type="domain" description="N-acetyltransferase" evidence="1">
    <location>
        <begin position="65"/>
        <end position="143"/>
    </location>
</feature>
<name>A0A915DMC6_9BILA</name>
<dbReference type="InterPro" id="IPR000182">
    <property type="entry name" value="GNAT_dom"/>
</dbReference>
<protein>
    <submittedName>
        <fullName evidence="3">N-acetyltransferase domain-containing protein</fullName>
    </submittedName>
</protein>
<dbReference type="PANTHER" id="PTHR47408">
    <property type="entry name" value="PROTEIN CBG01304-RELATED"/>
    <property type="match status" value="1"/>
</dbReference>
<dbReference type="InterPro" id="IPR016181">
    <property type="entry name" value="Acyl_CoA_acyltransferase"/>
</dbReference>
<dbReference type="AlphaFoldDB" id="A0A915DMC6"/>
<organism evidence="2 3">
    <name type="scientific">Ditylenchus dipsaci</name>
    <dbReference type="NCBI Taxonomy" id="166011"/>
    <lineage>
        <taxon>Eukaryota</taxon>
        <taxon>Metazoa</taxon>
        <taxon>Ecdysozoa</taxon>
        <taxon>Nematoda</taxon>
        <taxon>Chromadorea</taxon>
        <taxon>Rhabditida</taxon>
        <taxon>Tylenchina</taxon>
        <taxon>Tylenchomorpha</taxon>
        <taxon>Sphaerularioidea</taxon>
        <taxon>Anguinidae</taxon>
        <taxon>Anguininae</taxon>
        <taxon>Ditylenchus</taxon>
    </lineage>
</organism>
<dbReference type="Pfam" id="PF00583">
    <property type="entry name" value="Acetyltransf_1"/>
    <property type="match status" value="1"/>
</dbReference>
<dbReference type="CDD" id="cd04301">
    <property type="entry name" value="NAT_SF"/>
    <property type="match status" value="1"/>
</dbReference>